<gene>
    <name evidence="1" type="ORF">V7S43_018048</name>
</gene>
<name>A0ABD3ES36_9STRA</name>
<evidence type="ECO:0000313" key="2">
    <source>
        <dbReference type="Proteomes" id="UP001632037"/>
    </source>
</evidence>
<comment type="caution">
    <text evidence="1">The sequence shown here is derived from an EMBL/GenBank/DDBJ whole genome shotgun (WGS) entry which is preliminary data.</text>
</comment>
<dbReference type="EMBL" id="JBIMZQ010000070">
    <property type="protein sequence ID" value="KAL3656999.1"/>
    <property type="molecule type" value="Genomic_DNA"/>
</dbReference>
<protein>
    <submittedName>
        <fullName evidence="1">Uncharacterized protein</fullName>
    </submittedName>
</protein>
<dbReference type="Proteomes" id="UP001632037">
    <property type="component" value="Unassembled WGS sequence"/>
</dbReference>
<accession>A0ABD3ES36</accession>
<dbReference type="AlphaFoldDB" id="A0ABD3ES36"/>
<organism evidence="1 2">
    <name type="scientific">Phytophthora oleae</name>
    <dbReference type="NCBI Taxonomy" id="2107226"/>
    <lineage>
        <taxon>Eukaryota</taxon>
        <taxon>Sar</taxon>
        <taxon>Stramenopiles</taxon>
        <taxon>Oomycota</taxon>
        <taxon>Peronosporomycetes</taxon>
        <taxon>Peronosporales</taxon>
        <taxon>Peronosporaceae</taxon>
        <taxon>Phytophthora</taxon>
    </lineage>
</organism>
<evidence type="ECO:0000313" key="1">
    <source>
        <dbReference type="EMBL" id="KAL3656999.1"/>
    </source>
</evidence>
<keyword evidence="2" id="KW-1185">Reference proteome</keyword>
<reference evidence="1 2" key="1">
    <citation type="submission" date="2024-09" db="EMBL/GenBank/DDBJ databases">
        <title>Genome sequencing and assembly of Phytophthora oleae, isolate VK10A, causative agent of rot of olive drupes.</title>
        <authorList>
            <person name="Conti Taguali S."/>
            <person name="Riolo M."/>
            <person name="La Spada F."/>
            <person name="Cacciola S.O."/>
            <person name="Dionisio G."/>
        </authorList>
    </citation>
    <scope>NUCLEOTIDE SEQUENCE [LARGE SCALE GENOMIC DNA]</scope>
    <source>
        <strain evidence="1 2">VK10A</strain>
    </source>
</reference>
<sequence>MGAWMRIQQKRVLIQKADDCPATTQVELAAWAKLTFKLKQAPAQTTISDVLKMASIITSEAYGDGRRRTLLKVTFLVLEERLWEWIEQVE</sequence>
<proteinExistence type="predicted"/>